<dbReference type="Gene3D" id="2.40.70.10">
    <property type="entry name" value="Acid Proteases"/>
    <property type="match status" value="1"/>
</dbReference>
<reference evidence="1 2" key="1">
    <citation type="journal article" date="2013" name="Proc. Natl. Acad. Sci. U.S.A.">
        <title>The king cobra genome reveals dynamic gene evolution and adaptation in the snake venom system.</title>
        <authorList>
            <person name="Vonk F.J."/>
            <person name="Casewell N.R."/>
            <person name="Henkel C.V."/>
            <person name="Heimberg A.M."/>
            <person name="Jansen H.J."/>
            <person name="McCleary R.J."/>
            <person name="Kerkkamp H.M."/>
            <person name="Vos R.A."/>
            <person name="Guerreiro I."/>
            <person name="Calvete J.J."/>
            <person name="Wuster W."/>
            <person name="Woods A.E."/>
            <person name="Logan J.M."/>
            <person name="Harrison R.A."/>
            <person name="Castoe T.A."/>
            <person name="de Koning A.P."/>
            <person name="Pollock D.D."/>
            <person name="Yandell M."/>
            <person name="Calderon D."/>
            <person name="Renjifo C."/>
            <person name="Currier R.B."/>
            <person name="Salgado D."/>
            <person name="Pla D."/>
            <person name="Sanz L."/>
            <person name="Hyder A.S."/>
            <person name="Ribeiro J.M."/>
            <person name="Arntzen J.W."/>
            <person name="van den Thillart G.E."/>
            <person name="Boetzer M."/>
            <person name="Pirovano W."/>
            <person name="Dirks R.P."/>
            <person name="Spaink H.P."/>
            <person name="Duboule D."/>
            <person name="McGlinn E."/>
            <person name="Kini R.M."/>
            <person name="Richardson M.K."/>
        </authorList>
    </citation>
    <scope>NUCLEOTIDE SEQUENCE</scope>
    <source>
        <tissue evidence="1">Blood</tissue>
    </source>
</reference>
<dbReference type="InterPro" id="IPR001969">
    <property type="entry name" value="Aspartic_peptidase_AS"/>
</dbReference>
<dbReference type="GO" id="GO:0004190">
    <property type="term" value="F:aspartic-type endopeptidase activity"/>
    <property type="evidence" value="ECO:0007669"/>
    <property type="project" value="InterPro"/>
</dbReference>
<dbReference type="GO" id="GO:0006508">
    <property type="term" value="P:proteolysis"/>
    <property type="evidence" value="ECO:0007669"/>
    <property type="project" value="InterPro"/>
</dbReference>
<sequence>MKYTEALHSTVFLQCLVKDSQNSQVCTNLSNFAEQSFSLFGQANLSRHFQKSCRDSEKITEMECKGELVTKSGMGPKNEILGAAQADSESPSRESPENLVRKQVEPDLGETLGRTCTGLESCPAEVDSGPPWHLILVAQVFLANSSQGIPVHALVDSGATTNFMDVAFAAQYAIPQYSVELPLLVETIDGRVLLSGPIKAAIQPLHLTIGSHEEAIQFYLISRLHFPVILGLAWLWTHDPQIYWSQK</sequence>
<dbReference type="CDD" id="cd00303">
    <property type="entry name" value="retropepsin_like"/>
    <property type="match status" value="1"/>
</dbReference>
<dbReference type="PROSITE" id="PS00141">
    <property type="entry name" value="ASP_PROTEASE"/>
    <property type="match status" value="1"/>
</dbReference>
<dbReference type="AlphaFoldDB" id="V8NDD9"/>
<dbReference type="Proteomes" id="UP000018936">
    <property type="component" value="Unassembled WGS sequence"/>
</dbReference>
<proteinExistence type="predicted"/>
<organism evidence="1 2">
    <name type="scientific">Ophiophagus hannah</name>
    <name type="common">King cobra</name>
    <name type="synonym">Naja hannah</name>
    <dbReference type="NCBI Taxonomy" id="8665"/>
    <lineage>
        <taxon>Eukaryota</taxon>
        <taxon>Metazoa</taxon>
        <taxon>Chordata</taxon>
        <taxon>Craniata</taxon>
        <taxon>Vertebrata</taxon>
        <taxon>Euteleostomi</taxon>
        <taxon>Lepidosauria</taxon>
        <taxon>Squamata</taxon>
        <taxon>Bifurcata</taxon>
        <taxon>Unidentata</taxon>
        <taxon>Episquamata</taxon>
        <taxon>Toxicofera</taxon>
        <taxon>Serpentes</taxon>
        <taxon>Colubroidea</taxon>
        <taxon>Elapidae</taxon>
        <taxon>Elapinae</taxon>
        <taxon>Ophiophagus</taxon>
    </lineage>
</organism>
<dbReference type="Pfam" id="PF08284">
    <property type="entry name" value="RVP_2"/>
    <property type="match status" value="1"/>
</dbReference>
<keyword evidence="2" id="KW-1185">Reference proteome</keyword>
<evidence type="ECO:0000313" key="1">
    <source>
        <dbReference type="EMBL" id="ETE59577.1"/>
    </source>
</evidence>
<dbReference type="InterPro" id="IPR021109">
    <property type="entry name" value="Peptidase_aspartic_dom_sf"/>
</dbReference>
<comment type="caution">
    <text evidence="1">The sequence shown here is derived from an EMBL/GenBank/DDBJ whole genome shotgun (WGS) entry which is preliminary data.</text>
</comment>
<dbReference type="EMBL" id="AZIM01005467">
    <property type="protein sequence ID" value="ETE59577.1"/>
    <property type="molecule type" value="Genomic_DNA"/>
</dbReference>
<feature type="non-terminal residue" evidence="1">
    <location>
        <position position="1"/>
    </location>
</feature>
<name>V8NDD9_OPHHA</name>
<dbReference type="OrthoDB" id="9445845at2759"/>
<protein>
    <submittedName>
        <fullName evidence="1">Retrotransposon-derived protein PEG10</fullName>
    </submittedName>
</protein>
<dbReference type="SUPFAM" id="SSF50630">
    <property type="entry name" value="Acid proteases"/>
    <property type="match status" value="1"/>
</dbReference>
<accession>V8NDD9</accession>
<gene>
    <name evidence="1" type="primary">PEG10</name>
    <name evidence="1" type="ORF">L345_14692</name>
</gene>
<evidence type="ECO:0000313" key="2">
    <source>
        <dbReference type="Proteomes" id="UP000018936"/>
    </source>
</evidence>